<dbReference type="KEGG" id="mtw:CQW49_02970"/>
<organism evidence="1 2">
    <name type="scientific">Methylosinus trichosporium (strain ATCC 35070 / NCIMB 11131 / UNIQEM 75 / OB3b)</name>
    <dbReference type="NCBI Taxonomy" id="595536"/>
    <lineage>
        <taxon>Bacteria</taxon>
        <taxon>Pseudomonadati</taxon>
        <taxon>Pseudomonadota</taxon>
        <taxon>Alphaproteobacteria</taxon>
        <taxon>Hyphomicrobiales</taxon>
        <taxon>Methylocystaceae</taxon>
        <taxon>Methylosinus</taxon>
    </lineage>
</organism>
<gene>
    <name evidence="1" type="ORF">CQW49_02970</name>
</gene>
<protein>
    <submittedName>
        <fullName evidence="1">Uncharacterized protein</fullName>
    </submittedName>
</protein>
<evidence type="ECO:0000313" key="1">
    <source>
        <dbReference type="EMBL" id="ATQ66961.1"/>
    </source>
</evidence>
<dbReference type="EMBL" id="CP023737">
    <property type="protein sequence ID" value="ATQ66961.1"/>
    <property type="molecule type" value="Genomic_DNA"/>
</dbReference>
<dbReference type="Proteomes" id="UP000230709">
    <property type="component" value="Chromosome"/>
</dbReference>
<name>A0A2D2CW05_METT3</name>
<sequence>MKRRVARRRDREGEAVFQLYAVNRAGMGAFIRDFVRVFSSAGAASAFAMEPPPRESVVAADAEPQTAAIAPPSVPRPRRSGRLIDLERRAKFARFDATR</sequence>
<proteinExistence type="predicted"/>
<dbReference type="AlphaFoldDB" id="A0A2D2CW05"/>
<evidence type="ECO:0000313" key="2">
    <source>
        <dbReference type="Proteomes" id="UP000230709"/>
    </source>
</evidence>
<reference evidence="2" key="1">
    <citation type="submission" date="2017-10" db="EMBL/GenBank/DDBJ databases">
        <title>Completed PacBio SMRT sequence of Methylosinus trichosporium OB3b reveals presence of a third large plasmid.</title>
        <authorList>
            <person name="Charles T.C."/>
            <person name="Lynch M.D.J."/>
            <person name="Heil J.R."/>
            <person name="Cheng J."/>
        </authorList>
    </citation>
    <scope>NUCLEOTIDE SEQUENCE [LARGE SCALE GENOMIC DNA]</scope>
    <source>
        <strain evidence="2">OB3b</strain>
    </source>
</reference>
<dbReference type="STRING" id="595536.GCA_000178815_00353"/>
<keyword evidence="2" id="KW-1185">Reference proteome</keyword>
<accession>A0A2D2CW05</accession>